<gene>
    <name evidence="1" type="ORF">PoB_002246900</name>
</gene>
<accession>A0AAV3ZPZ6</accession>
<dbReference type="EMBL" id="BLXT01002595">
    <property type="protein sequence ID" value="GFN95963.1"/>
    <property type="molecule type" value="Genomic_DNA"/>
</dbReference>
<dbReference type="AlphaFoldDB" id="A0AAV3ZPZ6"/>
<name>A0AAV3ZPZ6_9GAST</name>
<evidence type="ECO:0000313" key="1">
    <source>
        <dbReference type="EMBL" id="GFN95963.1"/>
    </source>
</evidence>
<keyword evidence="2" id="KW-1185">Reference proteome</keyword>
<sequence>MCTRLIRYDISGYWISPRPRYIEDTGDAKSPYVCSRSFQLSQSSTKGKHSPLHEIRLPDLMLSLVNGLGCLCGRSFCPAREVANLAPI</sequence>
<evidence type="ECO:0000313" key="2">
    <source>
        <dbReference type="Proteomes" id="UP000735302"/>
    </source>
</evidence>
<dbReference type="Proteomes" id="UP000735302">
    <property type="component" value="Unassembled WGS sequence"/>
</dbReference>
<proteinExistence type="predicted"/>
<comment type="caution">
    <text evidence="1">The sequence shown here is derived from an EMBL/GenBank/DDBJ whole genome shotgun (WGS) entry which is preliminary data.</text>
</comment>
<protein>
    <submittedName>
        <fullName evidence="1">Uncharacterized protein</fullName>
    </submittedName>
</protein>
<organism evidence="1 2">
    <name type="scientific">Plakobranchus ocellatus</name>
    <dbReference type="NCBI Taxonomy" id="259542"/>
    <lineage>
        <taxon>Eukaryota</taxon>
        <taxon>Metazoa</taxon>
        <taxon>Spiralia</taxon>
        <taxon>Lophotrochozoa</taxon>
        <taxon>Mollusca</taxon>
        <taxon>Gastropoda</taxon>
        <taxon>Heterobranchia</taxon>
        <taxon>Euthyneura</taxon>
        <taxon>Panpulmonata</taxon>
        <taxon>Sacoglossa</taxon>
        <taxon>Placobranchoidea</taxon>
        <taxon>Plakobranchidae</taxon>
        <taxon>Plakobranchus</taxon>
    </lineage>
</organism>
<reference evidence="1 2" key="1">
    <citation type="journal article" date="2021" name="Elife">
        <title>Chloroplast acquisition without the gene transfer in kleptoplastic sea slugs, Plakobranchus ocellatus.</title>
        <authorList>
            <person name="Maeda T."/>
            <person name="Takahashi S."/>
            <person name="Yoshida T."/>
            <person name="Shimamura S."/>
            <person name="Takaki Y."/>
            <person name="Nagai Y."/>
            <person name="Toyoda A."/>
            <person name="Suzuki Y."/>
            <person name="Arimoto A."/>
            <person name="Ishii H."/>
            <person name="Satoh N."/>
            <person name="Nishiyama T."/>
            <person name="Hasebe M."/>
            <person name="Maruyama T."/>
            <person name="Minagawa J."/>
            <person name="Obokata J."/>
            <person name="Shigenobu S."/>
        </authorList>
    </citation>
    <scope>NUCLEOTIDE SEQUENCE [LARGE SCALE GENOMIC DNA]</scope>
</reference>